<keyword evidence="1" id="KW-0812">Transmembrane</keyword>
<protein>
    <submittedName>
        <fullName evidence="3">Uncharacterized protein</fullName>
    </submittedName>
</protein>
<proteinExistence type="predicted"/>
<reference evidence="3 4" key="1">
    <citation type="submission" date="2016-11" db="EMBL/GenBank/DDBJ databases">
        <authorList>
            <person name="Jaros S."/>
            <person name="Januszkiewicz K."/>
            <person name="Wedrychowicz H."/>
        </authorList>
    </citation>
    <scope>NUCLEOTIDE SEQUENCE [LARGE SCALE GENOMIC DNA]</scope>
    <source>
        <strain evidence="3 4">DSM 25660</strain>
    </source>
</reference>
<evidence type="ECO:0000313" key="2">
    <source>
        <dbReference type="EMBL" id="SHF14001.1"/>
    </source>
</evidence>
<dbReference type="RefSeq" id="WP_159433925.1">
    <property type="nucleotide sequence ID" value="NZ_FQVQ01000004.1"/>
</dbReference>
<accession>A0A1M4Z8G4</accession>
<sequence>MKTTLLTGGLGIGMMQAIQQVDPAQTVNLLSTIVVAVVTLIRLFKKDKPKNQ</sequence>
<dbReference type="AlphaFoldDB" id="A0A1M4Z8G4"/>
<feature type="transmembrane region" description="Helical" evidence="1">
    <location>
        <begin position="27"/>
        <end position="44"/>
    </location>
</feature>
<keyword evidence="1" id="KW-1133">Transmembrane helix</keyword>
<evidence type="ECO:0000313" key="3">
    <source>
        <dbReference type="EMBL" id="SHF14359.1"/>
    </source>
</evidence>
<dbReference type="EMBL" id="FQVQ01000004">
    <property type="protein sequence ID" value="SHF14001.1"/>
    <property type="molecule type" value="Genomic_DNA"/>
</dbReference>
<name>A0A1M4Z8G4_9FLAO</name>
<keyword evidence="1" id="KW-0472">Membrane</keyword>
<evidence type="ECO:0000256" key="1">
    <source>
        <dbReference type="SAM" id="Phobius"/>
    </source>
</evidence>
<dbReference type="Proteomes" id="UP000184147">
    <property type="component" value="Unassembled WGS sequence"/>
</dbReference>
<organism evidence="3 4">
    <name type="scientific">Flavobacterium fontis</name>
    <dbReference type="NCBI Taxonomy" id="1124188"/>
    <lineage>
        <taxon>Bacteria</taxon>
        <taxon>Pseudomonadati</taxon>
        <taxon>Bacteroidota</taxon>
        <taxon>Flavobacteriia</taxon>
        <taxon>Flavobacteriales</taxon>
        <taxon>Flavobacteriaceae</taxon>
        <taxon>Flavobacterium</taxon>
    </lineage>
</organism>
<dbReference type="STRING" id="1124188.SAMN05444377_10472"/>
<dbReference type="EMBL" id="FQVQ01000004">
    <property type="protein sequence ID" value="SHF14359.1"/>
    <property type="molecule type" value="Genomic_DNA"/>
</dbReference>
<keyword evidence="4" id="KW-1185">Reference proteome</keyword>
<gene>
    <name evidence="2" type="ORF">SAMN05444377_10472</name>
    <name evidence="3" type="ORF">SAMN05444377_10484</name>
</gene>
<evidence type="ECO:0000313" key="4">
    <source>
        <dbReference type="Proteomes" id="UP000184147"/>
    </source>
</evidence>